<reference evidence="2 3" key="1">
    <citation type="journal article" date="2018" name="Mol. Biol. Evol.">
        <title>Broad Genomic Sampling Reveals a Smut Pathogenic Ancestry of the Fungal Clade Ustilaginomycotina.</title>
        <authorList>
            <person name="Kijpornyongpan T."/>
            <person name="Mondo S.J."/>
            <person name="Barry K."/>
            <person name="Sandor L."/>
            <person name="Lee J."/>
            <person name="Lipzen A."/>
            <person name="Pangilinan J."/>
            <person name="LaButti K."/>
            <person name="Hainaut M."/>
            <person name="Henrissat B."/>
            <person name="Grigoriev I.V."/>
            <person name="Spatafora J.W."/>
            <person name="Aime M.C."/>
        </authorList>
    </citation>
    <scope>NUCLEOTIDE SEQUENCE [LARGE SCALE GENOMIC DNA]</scope>
    <source>
        <strain evidence="2 3">MCA 4198</strain>
    </source>
</reference>
<feature type="compositionally biased region" description="Basic and acidic residues" evidence="1">
    <location>
        <begin position="464"/>
        <end position="478"/>
    </location>
</feature>
<name>A0A316YH29_9BASI</name>
<keyword evidence="3" id="KW-1185">Reference proteome</keyword>
<dbReference type="OrthoDB" id="3365576at2759"/>
<proteinExistence type="predicted"/>
<dbReference type="Proteomes" id="UP000245768">
    <property type="component" value="Unassembled WGS sequence"/>
</dbReference>
<evidence type="ECO:0000256" key="1">
    <source>
        <dbReference type="SAM" id="MobiDB-lite"/>
    </source>
</evidence>
<evidence type="ECO:0000313" key="2">
    <source>
        <dbReference type="EMBL" id="PWN88154.1"/>
    </source>
</evidence>
<gene>
    <name evidence="2" type="ORF">FA10DRAFT_155860</name>
</gene>
<feature type="region of interest" description="Disordered" evidence="1">
    <location>
        <begin position="1"/>
        <end position="29"/>
    </location>
</feature>
<protein>
    <submittedName>
        <fullName evidence="2">Uncharacterized protein</fullName>
    </submittedName>
</protein>
<accession>A0A316YH29</accession>
<evidence type="ECO:0000313" key="3">
    <source>
        <dbReference type="Proteomes" id="UP000245768"/>
    </source>
</evidence>
<dbReference type="PANTHER" id="PTHR31138:SF1">
    <property type="entry name" value="PDZ DOMAIN-CONTAINING PROTEIN"/>
    <property type="match status" value="1"/>
</dbReference>
<dbReference type="EMBL" id="KZ819638">
    <property type="protein sequence ID" value="PWN88154.1"/>
    <property type="molecule type" value="Genomic_DNA"/>
</dbReference>
<dbReference type="RefSeq" id="XP_025375352.1">
    <property type="nucleotide sequence ID" value="XM_025518126.1"/>
</dbReference>
<dbReference type="InParanoid" id="A0A316YH29"/>
<sequence length="637" mass="67537">MSESATTPLLGGRNSGSSGGGEDDVGRSGPTLSVIARMLGALSAGRLPSNDQLYALLHRGAGFLDGLGDAVPRNVDAERYTDRAADSAEEGMVGDDTSMHLATMLKETAALARQFARWIHGQAAEGDSTSAPAGNANEQIQRFVWHFGRLLGSRPVDVDVDADIQGGLKDAAEAAKDAAKQAKEDAVGGTRALVQIVSLVIGSDELRRLPSDVVRYLRTSLAEGAEQVETRAADVKEALKGPTGEGGGEVKDEQEKDFAAPADAIVEARQGAENAAGAALQLGQAEAKSKSKEDRAFEWRDEVVGRIARLIEALQSDPGYANAVSTLLDISQRYAEIIDEATEEVKSAVEQTRPQETANGESDTMEHAKSLGEHGLDEAQGAVEATLSSTKVDGHVSVRASHHVVEAGRAAREVVEGLAGGKSMGPILDAARTLRDTAYEDGALRQWLDDVGSFAQRTVAAAVDAHKQDGDDQDDTKKAANSSSSLQIKPEEAQKELHSLVARFEDLVSTRPALLQAMDELKRQTADMIDAVLSDVAIGRLRARFARVSSLARQTFAEGVRDAYQTGSHLTSLLLKALLPSLGDILGSVPMPRVEFASDSVDAVVEDVFVPLVQLVPDTTLPPRLPSTTSTLRGRCM</sequence>
<dbReference type="PANTHER" id="PTHR31138">
    <property type="entry name" value="CHROMOSOME 19, WHOLE GENOME SHOTGUN SEQUENCE"/>
    <property type="match status" value="1"/>
</dbReference>
<feature type="region of interest" description="Disordered" evidence="1">
    <location>
        <begin position="463"/>
        <end position="491"/>
    </location>
</feature>
<organism evidence="2 3">
    <name type="scientific">Acaromyces ingoldii</name>
    <dbReference type="NCBI Taxonomy" id="215250"/>
    <lineage>
        <taxon>Eukaryota</taxon>
        <taxon>Fungi</taxon>
        <taxon>Dikarya</taxon>
        <taxon>Basidiomycota</taxon>
        <taxon>Ustilaginomycotina</taxon>
        <taxon>Exobasidiomycetes</taxon>
        <taxon>Exobasidiales</taxon>
        <taxon>Cryptobasidiaceae</taxon>
        <taxon>Acaromyces</taxon>
    </lineage>
</organism>
<dbReference type="GeneID" id="37040042"/>
<dbReference type="AlphaFoldDB" id="A0A316YH29"/>